<dbReference type="InterPro" id="IPR020846">
    <property type="entry name" value="MFS_dom"/>
</dbReference>
<dbReference type="Proteomes" id="UP001189429">
    <property type="component" value="Unassembled WGS sequence"/>
</dbReference>
<evidence type="ECO:0000256" key="5">
    <source>
        <dbReference type="ARBA" id="ARBA00023136"/>
    </source>
</evidence>
<gene>
    <name evidence="8" type="ORF">PCOR1329_LOCUS25520</name>
</gene>
<dbReference type="InterPro" id="IPR005828">
    <property type="entry name" value="MFS_sugar_transport-like"/>
</dbReference>
<keyword evidence="9" id="KW-1185">Reference proteome</keyword>
<feature type="transmembrane region" description="Helical" evidence="6">
    <location>
        <begin position="269"/>
        <end position="288"/>
    </location>
</feature>
<accession>A0ABN9S3B3</accession>
<protein>
    <recommendedName>
        <fullName evidence="7">Major facilitator superfamily (MFS) profile domain-containing protein</fullName>
    </recommendedName>
</protein>
<keyword evidence="5 6" id="KW-0472">Membrane</keyword>
<dbReference type="Gene3D" id="1.20.1250.20">
    <property type="entry name" value="MFS general substrate transporter like domains"/>
    <property type="match status" value="1"/>
</dbReference>
<evidence type="ECO:0000313" key="9">
    <source>
        <dbReference type="Proteomes" id="UP001189429"/>
    </source>
</evidence>
<keyword evidence="3 6" id="KW-0812">Transmembrane</keyword>
<keyword evidence="4 6" id="KW-1133">Transmembrane helix</keyword>
<dbReference type="PANTHER" id="PTHR23511">
    <property type="entry name" value="SYNAPTIC VESICLE GLYCOPROTEIN 2"/>
    <property type="match status" value="1"/>
</dbReference>
<dbReference type="PANTHER" id="PTHR23511:SF34">
    <property type="entry name" value="SYNAPTIC VESICLE GLYCOPROTEIN 2"/>
    <property type="match status" value="1"/>
</dbReference>
<dbReference type="SUPFAM" id="SSF103473">
    <property type="entry name" value="MFS general substrate transporter"/>
    <property type="match status" value="1"/>
</dbReference>
<evidence type="ECO:0000256" key="1">
    <source>
        <dbReference type="ARBA" id="ARBA00004141"/>
    </source>
</evidence>
<sequence>MQLLQQRARRDSPRCLASPPPCSGVRAAIWAQWAAIWAQWDLCTPKCISSPYRAMRSENAAGVDDPSILKNRTAISYDPDGERKLQDSFENVIENLGPRRIHWALASACLLINLIPSVGGGMMPYIKASVMLEYGVSNTQVAWRGGGSSGSVFSSVVGSAVFGRMADSFGRTPWAALPPVLACVALSLPLVLLQLACRGPLGFRLLVALQTLLGLPTAGLSAVVVPYMLEFCSSSTRGVMGTMINLGWPLGAIYSVLVVRAVGTDNWRLCLLAPVPPCILALCCLPLLPESPRWLSAVGRHKEAQQVLRLMSASGALGGGAPAPAASQAETLPLLPEAAACAESPREPGLPPYRELASPAFRSDILTVCALFACAGCESFAFWVFGPELLKGASGQEPPYWIFIIGLGRQCGRHSFGRCGHRLSRAEAAADAGQLDSPSGCRASSV</sequence>
<feature type="transmembrane region" description="Helical" evidence="6">
    <location>
        <begin position="205"/>
        <end position="229"/>
    </location>
</feature>
<evidence type="ECO:0000313" key="8">
    <source>
        <dbReference type="EMBL" id="CAK0825384.1"/>
    </source>
</evidence>
<dbReference type="EMBL" id="CAUYUJ010008914">
    <property type="protein sequence ID" value="CAK0825384.1"/>
    <property type="molecule type" value="Genomic_DNA"/>
</dbReference>
<feature type="domain" description="Major facilitator superfamily (MFS) profile" evidence="7">
    <location>
        <begin position="105"/>
        <end position="446"/>
    </location>
</feature>
<evidence type="ECO:0000259" key="7">
    <source>
        <dbReference type="PROSITE" id="PS50850"/>
    </source>
</evidence>
<comment type="subcellular location">
    <subcellularLocation>
        <location evidence="1">Membrane</location>
        <topology evidence="1">Multi-pass membrane protein</topology>
    </subcellularLocation>
</comment>
<keyword evidence="2" id="KW-0813">Transport</keyword>
<dbReference type="PROSITE" id="PS50850">
    <property type="entry name" value="MFS"/>
    <property type="match status" value="1"/>
</dbReference>
<evidence type="ECO:0000256" key="4">
    <source>
        <dbReference type="ARBA" id="ARBA00022989"/>
    </source>
</evidence>
<comment type="caution">
    <text evidence="8">The sequence shown here is derived from an EMBL/GenBank/DDBJ whole genome shotgun (WGS) entry which is preliminary data.</text>
</comment>
<organism evidence="8 9">
    <name type="scientific">Prorocentrum cordatum</name>
    <dbReference type="NCBI Taxonomy" id="2364126"/>
    <lineage>
        <taxon>Eukaryota</taxon>
        <taxon>Sar</taxon>
        <taxon>Alveolata</taxon>
        <taxon>Dinophyceae</taxon>
        <taxon>Prorocentrales</taxon>
        <taxon>Prorocentraceae</taxon>
        <taxon>Prorocentrum</taxon>
    </lineage>
</organism>
<evidence type="ECO:0000256" key="6">
    <source>
        <dbReference type="SAM" id="Phobius"/>
    </source>
</evidence>
<dbReference type="InterPro" id="IPR036259">
    <property type="entry name" value="MFS_trans_sf"/>
</dbReference>
<feature type="transmembrane region" description="Helical" evidence="6">
    <location>
        <begin position="174"/>
        <end position="193"/>
    </location>
</feature>
<proteinExistence type="predicted"/>
<dbReference type="Pfam" id="PF00083">
    <property type="entry name" value="Sugar_tr"/>
    <property type="match status" value="1"/>
</dbReference>
<reference evidence="8" key="1">
    <citation type="submission" date="2023-10" db="EMBL/GenBank/DDBJ databases">
        <authorList>
            <person name="Chen Y."/>
            <person name="Shah S."/>
            <person name="Dougan E. K."/>
            <person name="Thang M."/>
            <person name="Chan C."/>
        </authorList>
    </citation>
    <scope>NUCLEOTIDE SEQUENCE [LARGE SCALE GENOMIC DNA]</scope>
</reference>
<evidence type="ECO:0000256" key="3">
    <source>
        <dbReference type="ARBA" id="ARBA00022692"/>
    </source>
</evidence>
<evidence type="ECO:0000256" key="2">
    <source>
        <dbReference type="ARBA" id="ARBA00022448"/>
    </source>
</evidence>
<feature type="transmembrane region" description="Helical" evidence="6">
    <location>
        <begin position="103"/>
        <end position="126"/>
    </location>
</feature>
<name>A0ABN9S3B3_9DINO</name>
<feature type="transmembrane region" description="Helical" evidence="6">
    <location>
        <begin position="241"/>
        <end position="262"/>
    </location>
</feature>